<evidence type="ECO:0000313" key="1">
    <source>
        <dbReference type="EMBL" id="MBX70976.1"/>
    </source>
</evidence>
<protein>
    <submittedName>
        <fullName evidence="1">Uncharacterized protein</fullName>
    </submittedName>
</protein>
<accession>A0A2P2QVE9</accession>
<sequence>MGFGVGILSSFLVKLNYVGLGKNFGIQTKPNLAKFLSVEFSR</sequence>
<proteinExistence type="predicted"/>
<dbReference type="EMBL" id="GGEC01090492">
    <property type="protein sequence ID" value="MBX70976.1"/>
    <property type="molecule type" value="Transcribed_RNA"/>
</dbReference>
<organism evidence="1">
    <name type="scientific">Rhizophora mucronata</name>
    <name type="common">Asiatic mangrove</name>
    <dbReference type="NCBI Taxonomy" id="61149"/>
    <lineage>
        <taxon>Eukaryota</taxon>
        <taxon>Viridiplantae</taxon>
        <taxon>Streptophyta</taxon>
        <taxon>Embryophyta</taxon>
        <taxon>Tracheophyta</taxon>
        <taxon>Spermatophyta</taxon>
        <taxon>Magnoliopsida</taxon>
        <taxon>eudicotyledons</taxon>
        <taxon>Gunneridae</taxon>
        <taxon>Pentapetalae</taxon>
        <taxon>rosids</taxon>
        <taxon>fabids</taxon>
        <taxon>Malpighiales</taxon>
        <taxon>Rhizophoraceae</taxon>
        <taxon>Rhizophora</taxon>
    </lineage>
</organism>
<dbReference type="AlphaFoldDB" id="A0A2P2QVE9"/>
<reference evidence="1" key="1">
    <citation type="submission" date="2018-02" db="EMBL/GenBank/DDBJ databases">
        <title>Rhizophora mucronata_Transcriptome.</title>
        <authorList>
            <person name="Meera S.P."/>
            <person name="Sreeshan A."/>
            <person name="Augustine A."/>
        </authorList>
    </citation>
    <scope>NUCLEOTIDE SEQUENCE</scope>
    <source>
        <tissue evidence="1">Leaf</tissue>
    </source>
</reference>
<name>A0A2P2QVE9_RHIMU</name>